<evidence type="ECO:0000313" key="3">
    <source>
        <dbReference type="Proteomes" id="UP000198816"/>
    </source>
</evidence>
<dbReference type="PROSITE" id="PS51257">
    <property type="entry name" value="PROKAR_LIPOPROTEIN"/>
    <property type="match status" value="1"/>
</dbReference>
<protein>
    <recommendedName>
        <fullName evidence="4">DUF2846 domain-containing protein</fullName>
    </recommendedName>
</protein>
<dbReference type="AlphaFoldDB" id="A0A1H2X526"/>
<keyword evidence="1" id="KW-0732">Signal</keyword>
<evidence type="ECO:0000313" key="2">
    <source>
        <dbReference type="EMBL" id="SDW87992.1"/>
    </source>
</evidence>
<accession>A0A1H2X526</accession>
<organism evidence="2 3">
    <name type="scientific">Thiocapsa roseopersicina</name>
    <dbReference type="NCBI Taxonomy" id="1058"/>
    <lineage>
        <taxon>Bacteria</taxon>
        <taxon>Pseudomonadati</taxon>
        <taxon>Pseudomonadota</taxon>
        <taxon>Gammaproteobacteria</taxon>
        <taxon>Chromatiales</taxon>
        <taxon>Chromatiaceae</taxon>
        <taxon>Thiocapsa</taxon>
    </lineage>
</organism>
<evidence type="ECO:0000256" key="1">
    <source>
        <dbReference type="SAM" id="SignalP"/>
    </source>
</evidence>
<gene>
    <name evidence="2" type="ORF">SAMN05421783_11022</name>
</gene>
<feature type="signal peptide" evidence="1">
    <location>
        <begin position="1"/>
        <end position="21"/>
    </location>
</feature>
<dbReference type="OrthoDB" id="5772555at2"/>
<reference evidence="3" key="1">
    <citation type="submission" date="2016-10" db="EMBL/GenBank/DDBJ databases">
        <authorList>
            <person name="Varghese N."/>
            <person name="Submissions S."/>
        </authorList>
    </citation>
    <scope>NUCLEOTIDE SEQUENCE [LARGE SCALE GENOMIC DNA]</scope>
    <source>
        <strain evidence="3">DSM 217</strain>
    </source>
</reference>
<keyword evidence="3" id="KW-1185">Reference proteome</keyword>
<evidence type="ECO:0008006" key="4">
    <source>
        <dbReference type="Google" id="ProtNLM"/>
    </source>
</evidence>
<name>A0A1H2X526_THIRO</name>
<dbReference type="EMBL" id="FNNZ01000010">
    <property type="protein sequence ID" value="SDW87992.1"/>
    <property type="molecule type" value="Genomic_DNA"/>
</dbReference>
<feature type="chain" id="PRO_5011535788" description="DUF2846 domain-containing protein" evidence="1">
    <location>
        <begin position="22"/>
        <end position="116"/>
    </location>
</feature>
<proteinExistence type="predicted"/>
<sequence length="116" mass="12617">MSSVRLGLIVAVASVALVAGCATGGQSGNLPTVTNPSEAANITLYRDGSLAGWFATMRVELDGQEIYRIGRDEAFSFTVDPGQYLLIYTLGFNECRRIIWADARENQRIRLSPTCT</sequence>
<dbReference type="Proteomes" id="UP000198816">
    <property type="component" value="Unassembled WGS sequence"/>
</dbReference>